<dbReference type="InterPro" id="IPR017959">
    <property type="entry name" value="Asn/Gln-tRNA_amidoTrfase_suB/E"/>
</dbReference>
<dbReference type="InterPro" id="IPR018027">
    <property type="entry name" value="Asn/Gln_amidotransferase"/>
</dbReference>
<dbReference type="NCBIfam" id="TIGR00133">
    <property type="entry name" value="gatB"/>
    <property type="match status" value="1"/>
</dbReference>
<proteinExistence type="inferred from homology"/>
<dbReference type="InterPro" id="IPR017958">
    <property type="entry name" value="Gln-tRNA_amidoTrfase_suB_CS"/>
</dbReference>
<comment type="subcellular location">
    <subcellularLocation>
        <location evidence="7">Mitochondrion</location>
    </subcellularLocation>
</comment>
<dbReference type="Gene3D" id="1.10.10.410">
    <property type="match status" value="1"/>
</dbReference>
<dbReference type="PANTHER" id="PTHR11659:SF0">
    <property type="entry name" value="GLUTAMYL-TRNA(GLN) AMIDOTRANSFERASE SUBUNIT B, MITOCHONDRIAL"/>
    <property type="match status" value="1"/>
</dbReference>
<organism evidence="9 10">
    <name type="scientific">Heterodermia speciosa</name>
    <dbReference type="NCBI Taxonomy" id="116794"/>
    <lineage>
        <taxon>Eukaryota</taxon>
        <taxon>Fungi</taxon>
        <taxon>Dikarya</taxon>
        <taxon>Ascomycota</taxon>
        <taxon>Pezizomycotina</taxon>
        <taxon>Lecanoromycetes</taxon>
        <taxon>OSLEUM clade</taxon>
        <taxon>Lecanoromycetidae</taxon>
        <taxon>Caliciales</taxon>
        <taxon>Physciaceae</taxon>
        <taxon>Heterodermia</taxon>
    </lineage>
</organism>
<comment type="function">
    <text evidence="7">Allows the formation of correctly charged Gln-tRNA(Gln) through the transamidation of misacylated Glu-tRNA(Gln) in the mitochondria. The reaction takes place in the presence of glutamine and ATP through an activated gamma-phospho-Glu-tRNA(Gln).</text>
</comment>
<dbReference type="GO" id="GO:0070681">
    <property type="term" value="P:glutaminyl-tRNAGln biosynthesis via transamidation"/>
    <property type="evidence" value="ECO:0007669"/>
    <property type="project" value="UniProtKB-UniRule"/>
</dbReference>
<dbReference type="InterPro" id="IPR004413">
    <property type="entry name" value="GatB"/>
</dbReference>
<evidence type="ECO:0000256" key="5">
    <source>
        <dbReference type="ARBA" id="ARBA00022917"/>
    </source>
</evidence>
<dbReference type="OrthoDB" id="1722066at2759"/>
<dbReference type="Pfam" id="PF02934">
    <property type="entry name" value="GatB_N"/>
    <property type="match status" value="1"/>
</dbReference>
<dbReference type="Proteomes" id="UP000664521">
    <property type="component" value="Unassembled WGS sequence"/>
</dbReference>
<dbReference type="GO" id="GO:0030956">
    <property type="term" value="C:glutamyl-tRNA(Gln) amidotransferase complex"/>
    <property type="evidence" value="ECO:0007669"/>
    <property type="project" value="UniProtKB-UniRule"/>
</dbReference>
<gene>
    <name evidence="9" type="ORF">HETSPECPRED_005340</name>
</gene>
<dbReference type="InterPro" id="IPR006075">
    <property type="entry name" value="Asn/Gln-tRNA_Trfase_suB/E_cat"/>
</dbReference>
<dbReference type="PROSITE" id="PS01234">
    <property type="entry name" value="GATB"/>
    <property type="match status" value="1"/>
</dbReference>
<dbReference type="NCBIfam" id="NF004012">
    <property type="entry name" value="PRK05477.1-2"/>
    <property type="match status" value="1"/>
</dbReference>
<dbReference type="GO" id="GO:0005739">
    <property type="term" value="C:mitochondrion"/>
    <property type="evidence" value="ECO:0007669"/>
    <property type="project" value="UniProtKB-SubCell"/>
</dbReference>
<dbReference type="AlphaFoldDB" id="A0A8H3FCK1"/>
<evidence type="ECO:0000256" key="7">
    <source>
        <dbReference type="HAMAP-Rule" id="MF_03147"/>
    </source>
</evidence>
<comment type="caution">
    <text evidence="9">The sequence shown here is derived from an EMBL/GenBank/DDBJ whole genome shotgun (WGS) entry which is preliminary data.</text>
</comment>
<dbReference type="InterPro" id="IPR014746">
    <property type="entry name" value="Gln_synth/guanido_kin_cat_dom"/>
</dbReference>
<dbReference type="EC" id="6.3.5.-" evidence="7"/>
<keyword evidence="2 7" id="KW-0436">Ligase</keyword>
<comment type="subunit">
    <text evidence="7">Subunit of the heterotrimeric GatCAB amidotransferase (AdT) complex, composed of A, B and C subunits.</text>
</comment>
<dbReference type="GO" id="GO:0032543">
    <property type="term" value="P:mitochondrial translation"/>
    <property type="evidence" value="ECO:0007669"/>
    <property type="project" value="UniProtKB-UniRule"/>
</dbReference>
<evidence type="ECO:0000313" key="10">
    <source>
        <dbReference type="Proteomes" id="UP000664521"/>
    </source>
</evidence>
<name>A0A8H3FCK1_9LECA</name>
<dbReference type="HAMAP" id="MF_00121">
    <property type="entry name" value="GatB"/>
    <property type="match status" value="1"/>
</dbReference>
<reference evidence="9" key="1">
    <citation type="submission" date="2021-03" db="EMBL/GenBank/DDBJ databases">
        <authorList>
            <person name="Tagirdzhanova G."/>
        </authorList>
    </citation>
    <scope>NUCLEOTIDE SEQUENCE</scope>
</reference>
<dbReference type="InterPro" id="IPR003789">
    <property type="entry name" value="Asn/Gln_tRNA_amidoTrase-B-like"/>
</dbReference>
<dbReference type="PANTHER" id="PTHR11659">
    <property type="entry name" value="GLUTAMYL-TRNA GLN AMIDOTRANSFERASE SUBUNIT B MITOCHONDRIAL AND PROKARYOTIC PET112-RELATED"/>
    <property type="match status" value="1"/>
</dbReference>
<sequence length="613" mass="68272">MSIASPALRLRTNSDQLLSRLLTPLLPKPILSWRLVQQVPRGLGTATLSDSDVPYRNQLKKEAKRRRAVKHLSNEETEKKDARLEKWELTVGIEVHAQLNTERKLFSRARTSIDAEPNSHVAVFDLAYPGTQPNFQKATLIPALRAAIAFNCTIQRRSRFDRKHYFYPDQPAGYQITQYYEPYAKNGSIILYDHDGIDPEDGHSVTIAIKQIQMEQDTAKTIQQDSVTLLDFNRVSHPLIEIITLPQIHSPQTAAACVKKIQATLQAVNAVTTGMEMGGLRADVNVSVRLRDCPGELAASSSYSGITGLGQRTEIKNLSSFKAVEDAIIAERDRQIEVLESGGVIEGETRGWTLGNTATTRLRGKEGEVDYRYMPDPDLAPIIISEELITHISDTLPELPDTSLKELVDDFKLTLKDAKTLISIDDGKRLAYFDQVLAGLVKALRAEEYQGTLEQCLRDPSITKADKVEYARLVANWAIHEYGSVTASSESASVTAEKRPIVLVHVLQYLVKKKITGQSAKKLFLLALETPGRPVGELIKEENLELKDIPRAEYLRMAQGLIDANQETAEKVRKGHQGKLMWFVGQMMKDGKGSIEAQRAKEVLEELLAVGSS</sequence>
<dbReference type="InterPro" id="IPR023168">
    <property type="entry name" value="GatB_Yqey_C_2"/>
</dbReference>
<dbReference type="SUPFAM" id="SSF89095">
    <property type="entry name" value="GatB/YqeY motif"/>
    <property type="match status" value="1"/>
</dbReference>
<accession>A0A8H3FCK1</accession>
<dbReference type="EMBL" id="CAJPDS010000033">
    <property type="protein sequence ID" value="CAF9923501.1"/>
    <property type="molecule type" value="Genomic_DNA"/>
</dbReference>
<dbReference type="GO" id="GO:0050567">
    <property type="term" value="F:glutaminyl-tRNA synthase (glutamine-hydrolyzing) activity"/>
    <property type="evidence" value="ECO:0007669"/>
    <property type="project" value="UniProtKB-UniRule"/>
</dbReference>
<evidence type="ECO:0000256" key="3">
    <source>
        <dbReference type="ARBA" id="ARBA00022741"/>
    </source>
</evidence>
<keyword evidence="10" id="KW-1185">Reference proteome</keyword>
<evidence type="ECO:0000259" key="8">
    <source>
        <dbReference type="SMART" id="SM00845"/>
    </source>
</evidence>
<keyword evidence="3 7" id="KW-0547">Nucleotide-binding</keyword>
<evidence type="ECO:0000256" key="6">
    <source>
        <dbReference type="ARBA" id="ARBA00047913"/>
    </source>
</evidence>
<feature type="domain" description="Asn/Gln amidotransferase" evidence="8">
    <location>
        <begin position="466"/>
        <end position="608"/>
    </location>
</feature>
<evidence type="ECO:0000256" key="4">
    <source>
        <dbReference type="ARBA" id="ARBA00022840"/>
    </source>
</evidence>
<evidence type="ECO:0000313" key="9">
    <source>
        <dbReference type="EMBL" id="CAF9923501.1"/>
    </source>
</evidence>
<dbReference type="GO" id="GO:0005524">
    <property type="term" value="F:ATP binding"/>
    <property type="evidence" value="ECO:0007669"/>
    <property type="project" value="UniProtKB-KW"/>
</dbReference>
<evidence type="ECO:0000256" key="2">
    <source>
        <dbReference type="ARBA" id="ARBA00022598"/>
    </source>
</evidence>
<protein>
    <recommendedName>
        <fullName evidence="7">Glutamyl-tRNA(Gln) amidotransferase subunit B, mitochondrial</fullName>
        <shortName evidence="7">Glu-AdT subunit B</shortName>
        <ecNumber evidence="7">6.3.5.-</ecNumber>
    </recommendedName>
</protein>
<dbReference type="SUPFAM" id="SSF55931">
    <property type="entry name" value="Glutamine synthetase/guanido kinase"/>
    <property type="match status" value="1"/>
</dbReference>
<dbReference type="Pfam" id="PF02637">
    <property type="entry name" value="GatB_Yqey"/>
    <property type="match status" value="1"/>
</dbReference>
<dbReference type="SMART" id="SM00845">
    <property type="entry name" value="GatB_Yqey"/>
    <property type="match status" value="1"/>
</dbReference>
<keyword evidence="4 7" id="KW-0067">ATP-binding</keyword>
<evidence type="ECO:0000256" key="1">
    <source>
        <dbReference type="ARBA" id="ARBA00005306"/>
    </source>
</evidence>
<comment type="similarity">
    <text evidence="1 7">Belongs to the GatB/GatE family. GatB subfamily.</text>
</comment>
<keyword evidence="7" id="KW-0496">Mitochondrion</keyword>
<comment type="catalytic activity">
    <reaction evidence="6 7">
        <text>L-glutamyl-tRNA(Gln) + L-glutamine + ATP + H2O = L-glutaminyl-tRNA(Gln) + L-glutamate + ADP + phosphate + H(+)</text>
        <dbReference type="Rhea" id="RHEA:17521"/>
        <dbReference type="Rhea" id="RHEA-COMP:9681"/>
        <dbReference type="Rhea" id="RHEA-COMP:9684"/>
        <dbReference type="ChEBI" id="CHEBI:15377"/>
        <dbReference type="ChEBI" id="CHEBI:15378"/>
        <dbReference type="ChEBI" id="CHEBI:29985"/>
        <dbReference type="ChEBI" id="CHEBI:30616"/>
        <dbReference type="ChEBI" id="CHEBI:43474"/>
        <dbReference type="ChEBI" id="CHEBI:58359"/>
        <dbReference type="ChEBI" id="CHEBI:78520"/>
        <dbReference type="ChEBI" id="CHEBI:78521"/>
        <dbReference type="ChEBI" id="CHEBI:456216"/>
    </reaction>
</comment>
<keyword evidence="5 7" id="KW-0648">Protein biosynthesis</keyword>